<feature type="region of interest" description="Disordered" evidence="1">
    <location>
        <begin position="1"/>
        <end position="46"/>
    </location>
</feature>
<feature type="compositionally biased region" description="Basic and acidic residues" evidence="1">
    <location>
        <begin position="1"/>
        <end position="33"/>
    </location>
</feature>
<proteinExistence type="predicted"/>
<gene>
    <name evidence="2" type="ORF">S01H1_79433</name>
</gene>
<dbReference type="AlphaFoldDB" id="X0ZVZ4"/>
<accession>X0ZVZ4</accession>
<comment type="caution">
    <text evidence="2">The sequence shown here is derived from an EMBL/GenBank/DDBJ whole genome shotgun (WGS) entry which is preliminary data.</text>
</comment>
<protein>
    <submittedName>
        <fullName evidence="2">Uncharacterized protein</fullName>
    </submittedName>
</protein>
<reference evidence="2" key="1">
    <citation type="journal article" date="2014" name="Front. Microbiol.">
        <title>High frequency of phylogenetically diverse reductive dehalogenase-homologous genes in deep subseafloor sedimentary metagenomes.</title>
        <authorList>
            <person name="Kawai M."/>
            <person name="Futagami T."/>
            <person name="Toyoda A."/>
            <person name="Takaki Y."/>
            <person name="Nishi S."/>
            <person name="Hori S."/>
            <person name="Arai W."/>
            <person name="Tsubouchi T."/>
            <person name="Morono Y."/>
            <person name="Uchiyama I."/>
            <person name="Ito T."/>
            <person name="Fujiyama A."/>
            <person name="Inagaki F."/>
            <person name="Takami H."/>
        </authorList>
    </citation>
    <scope>NUCLEOTIDE SEQUENCE</scope>
    <source>
        <strain evidence="2">Expedition CK06-06</strain>
    </source>
</reference>
<evidence type="ECO:0000313" key="2">
    <source>
        <dbReference type="EMBL" id="GAG52261.1"/>
    </source>
</evidence>
<organism evidence="2">
    <name type="scientific">marine sediment metagenome</name>
    <dbReference type="NCBI Taxonomy" id="412755"/>
    <lineage>
        <taxon>unclassified sequences</taxon>
        <taxon>metagenomes</taxon>
        <taxon>ecological metagenomes</taxon>
    </lineage>
</organism>
<sequence length="46" mass="5221">MVGNRQHDQCDGSGKKKRKEDELIDLKRMRAEDSAGPCETEFASPR</sequence>
<dbReference type="EMBL" id="BARS01053545">
    <property type="protein sequence ID" value="GAG52261.1"/>
    <property type="molecule type" value="Genomic_DNA"/>
</dbReference>
<evidence type="ECO:0000256" key="1">
    <source>
        <dbReference type="SAM" id="MobiDB-lite"/>
    </source>
</evidence>
<name>X0ZVZ4_9ZZZZ</name>